<gene>
    <name evidence="1" type="ORF">C7C46_08920</name>
</gene>
<protein>
    <recommendedName>
        <fullName evidence="3">Phage head morphogenesis domain-containing protein</fullName>
    </recommendedName>
</protein>
<dbReference type="EMBL" id="PYBW01000028">
    <property type="protein sequence ID" value="PYC83445.1"/>
    <property type="molecule type" value="Genomic_DNA"/>
</dbReference>
<name>A0A2V4NEX2_9ACTN</name>
<proteinExistence type="predicted"/>
<reference evidence="1 2" key="1">
    <citation type="submission" date="2018-03" db="EMBL/GenBank/DDBJ databases">
        <title>Bioinformatic expansion and discovery of thiopeptide antibiotics.</title>
        <authorList>
            <person name="Schwalen C.J."/>
            <person name="Hudson G.A."/>
            <person name="Mitchell D.A."/>
        </authorList>
    </citation>
    <scope>NUCLEOTIDE SEQUENCE [LARGE SCALE GENOMIC DNA]</scope>
    <source>
        <strain evidence="1 2">ATCC 21389</strain>
    </source>
</reference>
<evidence type="ECO:0000313" key="2">
    <source>
        <dbReference type="Proteomes" id="UP000248039"/>
    </source>
</evidence>
<dbReference type="RefSeq" id="WP_110667533.1">
    <property type="nucleotide sequence ID" value="NZ_PYBW01000028.1"/>
</dbReference>
<organism evidence="1 2">
    <name type="scientific">Streptomyces tateyamensis</name>
    <dbReference type="NCBI Taxonomy" id="565073"/>
    <lineage>
        <taxon>Bacteria</taxon>
        <taxon>Bacillati</taxon>
        <taxon>Actinomycetota</taxon>
        <taxon>Actinomycetes</taxon>
        <taxon>Kitasatosporales</taxon>
        <taxon>Streptomycetaceae</taxon>
        <taxon>Streptomyces</taxon>
    </lineage>
</organism>
<dbReference type="Proteomes" id="UP000248039">
    <property type="component" value="Unassembled WGS sequence"/>
</dbReference>
<dbReference type="InterPro" id="IPR057369">
    <property type="entry name" value="VG15"/>
</dbReference>
<comment type="caution">
    <text evidence="1">The sequence shown here is derived from an EMBL/GenBank/DDBJ whole genome shotgun (WGS) entry which is preliminary data.</text>
</comment>
<dbReference type="AlphaFoldDB" id="A0A2V4NEX2"/>
<dbReference type="Pfam" id="PF25310">
    <property type="entry name" value="VG15"/>
    <property type="match status" value="1"/>
</dbReference>
<keyword evidence="2" id="KW-1185">Reference proteome</keyword>
<accession>A0A2V4NEX2</accession>
<dbReference type="OrthoDB" id="3267958at2"/>
<evidence type="ECO:0008006" key="3">
    <source>
        <dbReference type="Google" id="ProtNLM"/>
    </source>
</evidence>
<evidence type="ECO:0000313" key="1">
    <source>
        <dbReference type="EMBL" id="PYC83445.1"/>
    </source>
</evidence>
<sequence>MADTQTLTDLVAAYGASQRRAVVQATSTTDRLWAALGAAADDLSAAWLGGIGPALVRALTAGQLQAASSGQPYVDAVVSADGEAPDYLPGASRVVPSALAGVATDGRALDSLLYLPVIRTKTLLGGGMTLQQSLLGGLVDLRRIVTSEVTDAGSAAAQVAMTANRTVTGYIRQVRSGACARCIILAGRWYRWSADFQRHKNCQCYGVPATRARPGSPQDPRAVFDRLSAAEQDRRFGAGDAQAIRDGADIFQVVNARRGMTTVDAFGARLAATLEGTSRFGTYYKRARTLEEARTGIRYAHSRAELAAGLPRFTLQAPRLMPAEIYRLTSDRAQQVRLLRQFGYLAA</sequence>